<evidence type="ECO:0008006" key="4">
    <source>
        <dbReference type="Google" id="ProtNLM"/>
    </source>
</evidence>
<keyword evidence="1" id="KW-0732">Signal</keyword>
<dbReference type="EMBL" id="RWGY01000011">
    <property type="protein sequence ID" value="TVU32645.1"/>
    <property type="molecule type" value="Genomic_DNA"/>
</dbReference>
<sequence>MAHTSALASLLPLLLMVLLATCAQTDGSELAFPILRRKPIPPPAPEVAPPTPWAKVPKVINIGACQIVNEGDAHAFCIKQCMDKGYVGGRCDMFNGLPGDCSCLNYFYGHE</sequence>
<dbReference type="Gramene" id="TVU32645">
    <property type="protein sequence ID" value="TVU32645"/>
    <property type="gene ID" value="EJB05_24386"/>
</dbReference>
<organism evidence="2 3">
    <name type="scientific">Eragrostis curvula</name>
    <name type="common">weeping love grass</name>
    <dbReference type="NCBI Taxonomy" id="38414"/>
    <lineage>
        <taxon>Eukaryota</taxon>
        <taxon>Viridiplantae</taxon>
        <taxon>Streptophyta</taxon>
        <taxon>Embryophyta</taxon>
        <taxon>Tracheophyta</taxon>
        <taxon>Spermatophyta</taxon>
        <taxon>Magnoliopsida</taxon>
        <taxon>Liliopsida</taxon>
        <taxon>Poales</taxon>
        <taxon>Poaceae</taxon>
        <taxon>PACMAD clade</taxon>
        <taxon>Chloridoideae</taxon>
        <taxon>Eragrostideae</taxon>
        <taxon>Eragrostidinae</taxon>
        <taxon>Eragrostis</taxon>
    </lineage>
</organism>
<keyword evidence="3" id="KW-1185">Reference proteome</keyword>
<evidence type="ECO:0000256" key="1">
    <source>
        <dbReference type="SAM" id="SignalP"/>
    </source>
</evidence>
<evidence type="ECO:0000313" key="2">
    <source>
        <dbReference type="EMBL" id="TVU32645.1"/>
    </source>
</evidence>
<gene>
    <name evidence="2" type="ORF">EJB05_24386</name>
</gene>
<feature type="chain" id="PRO_5023809488" description="Knottin scorpion toxin-like domain-containing protein" evidence="1">
    <location>
        <begin position="28"/>
        <end position="111"/>
    </location>
</feature>
<evidence type="ECO:0000313" key="3">
    <source>
        <dbReference type="Proteomes" id="UP000324897"/>
    </source>
</evidence>
<feature type="signal peptide" evidence="1">
    <location>
        <begin position="1"/>
        <end position="27"/>
    </location>
</feature>
<comment type="caution">
    <text evidence="2">The sequence shown here is derived from an EMBL/GenBank/DDBJ whole genome shotgun (WGS) entry which is preliminary data.</text>
</comment>
<dbReference type="AlphaFoldDB" id="A0A5J9V9M0"/>
<name>A0A5J9V9M0_9POAL</name>
<reference evidence="2 3" key="1">
    <citation type="journal article" date="2019" name="Sci. Rep.">
        <title>A high-quality genome of Eragrostis curvula grass provides insights into Poaceae evolution and supports new strategies to enhance forage quality.</title>
        <authorList>
            <person name="Carballo J."/>
            <person name="Santos B.A.C.M."/>
            <person name="Zappacosta D."/>
            <person name="Garbus I."/>
            <person name="Selva J.P."/>
            <person name="Gallo C.A."/>
            <person name="Diaz A."/>
            <person name="Albertini E."/>
            <person name="Caccamo M."/>
            <person name="Echenique V."/>
        </authorList>
    </citation>
    <scope>NUCLEOTIDE SEQUENCE [LARGE SCALE GENOMIC DNA]</scope>
    <source>
        <strain evidence="3">cv. Victoria</strain>
        <tissue evidence="2">Leaf</tissue>
    </source>
</reference>
<protein>
    <recommendedName>
        <fullName evidence="4">Knottin scorpion toxin-like domain-containing protein</fullName>
    </recommendedName>
</protein>
<proteinExistence type="predicted"/>
<dbReference type="Proteomes" id="UP000324897">
    <property type="component" value="Chromosome 1"/>
</dbReference>
<accession>A0A5J9V9M0</accession>